<dbReference type="GO" id="GO:0043420">
    <property type="term" value="P:anthranilate metabolic process"/>
    <property type="evidence" value="ECO:0007669"/>
    <property type="project" value="TreeGrafter"/>
</dbReference>
<feature type="binding site" evidence="4">
    <location>
        <position position="205"/>
    </location>
    <ligand>
        <name>pyridoxal 5'-phosphate</name>
        <dbReference type="ChEBI" id="CHEBI:597326"/>
    </ligand>
</feature>
<comment type="function">
    <text evidence="4 6">Catalyzes the cleavage of L-kynurenine (L-Kyn) and L-3-hydroxykynurenine (L-3OHKyn) into anthranilic acid (AA) and 3-hydroxyanthranilic acid (3-OHAA), respectively.</text>
</comment>
<comment type="cofactor">
    <cofactor evidence="4 6">
        <name>pyridoxal 5'-phosphate</name>
        <dbReference type="ChEBI" id="CHEBI:597326"/>
    </cofactor>
</comment>
<sequence length="418" mass="45115">MSGTTTAPAVPDRDTFVELDRHDPLAPLRDHFDLPTDLIYLDGNSLGALPAGTPAALDAVVRGQWRNDLNRGWTQHGWLRLPVTVGDAIGALIGAAPGQVVVGESTSTNLFKLLWGALAQRPGRRVVLSDTGNFPSDLYVADGLVNLVSGGHELRVVPTDDVVAHLGPDVAVVLLSHVDYRTGEILPVQQITERAHEAGALVLWDLCHSAGAMPVHVDEWGVDLAVGCGYKHLNGGPGAPAFMYVSHRLLPRFTQPVTGWIGHRDPFAFDPVYHRDPSPVGLLSGCPPVLGLVALEQGVRLLRRADLRQIRDKAVALTDRFVRLVAARPGNRRLGLLGPAEAQRRGSHVSYRHPAAEAVVAELLRRGVMVEYRPPDVVRFGFAPLYVRYADVWDAAAALTEAVATVETAVNDGGLRHE</sequence>
<evidence type="ECO:0000256" key="5">
    <source>
        <dbReference type="NCBIfam" id="TIGR01814"/>
    </source>
</evidence>
<keyword evidence="8" id="KW-1185">Reference proteome</keyword>
<feature type="modified residue" description="N6-(pyridoxal phosphate)lysine" evidence="4">
    <location>
        <position position="231"/>
    </location>
</feature>
<keyword evidence="2 4" id="KW-0378">Hydrolase</keyword>
<gene>
    <name evidence="4 7" type="primary">kynU</name>
    <name evidence="7" type="ORF">Daura_32025</name>
</gene>
<dbReference type="EC" id="3.7.1.3" evidence="4 5"/>
<protein>
    <recommendedName>
        <fullName evidence="4 5">Kynureninase</fullName>
        <ecNumber evidence="4 5">3.7.1.3</ecNumber>
    </recommendedName>
    <alternativeName>
        <fullName evidence="4">L-kynurenine hydrolase</fullName>
    </alternativeName>
</protein>
<name>A0A9Q9ICA1_9ACTN</name>
<comment type="catalytic activity">
    <reaction evidence="6">
        <text>3-hydroxy-L-kynurenine + H2O = 3-hydroxyanthranilate + L-alanine + H(+)</text>
        <dbReference type="Rhea" id="RHEA:25143"/>
        <dbReference type="ChEBI" id="CHEBI:15377"/>
        <dbReference type="ChEBI" id="CHEBI:15378"/>
        <dbReference type="ChEBI" id="CHEBI:36559"/>
        <dbReference type="ChEBI" id="CHEBI:57972"/>
        <dbReference type="ChEBI" id="CHEBI:58125"/>
        <dbReference type="EC" id="3.7.1.3"/>
    </reaction>
</comment>
<dbReference type="PANTHER" id="PTHR14084:SF0">
    <property type="entry name" value="KYNURENINASE"/>
    <property type="match status" value="1"/>
</dbReference>
<keyword evidence="1 4" id="KW-0662">Pyridine nucleotide biosynthesis</keyword>
<feature type="binding site" evidence="4">
    <location>
        <position position="260"/>
    </location>
    <ligand>
        <name>pyridoxal 5'-phosphate</name>
        <dbReference type="ChEBI" id="CHEBI:597326"/>
    </ligand>
</feature>
<dbReference type="RefSeq" id="WP_211273820.1">
    <property type="nucleotide sequence ID" value="NZ_CP073767.1"/>
</dbReference>
<reference evidence="7" key="1">
    <citation type="submission" date="2021-04" db="EMBL/GenBank/DDBJ databases">
        <title>Dactylosporangium aurantiacum NRRL B-8018 full assembly.</title>
        <authorList>
            <person name="Hartkoorn R.C."/>
            <person name="Beaudoing E."/>
            <person name="Hot D."/>
        </authorList>
    </citation>
    <scope>NUCLEOTIDE SEQUENCE</scope>
    <source>
        <strain evidence="7">NRRL B-8018</strain>
    </source>
</reference>
<dbReference type="EMBL" id="CP073767">
    <property type="protein sequence ID" value="UWZ51367.1"/>
    <property type="molecule type" value="Genomic_DNA"/>
</dbReference>
<feature type="binding site" evidence="4">
    <location>
        <position position="106"/>
    </location>
    <ligand>
        <name>pyridoxal 5'-phosphate</name>
        <dbReference type="ChEBI" id="CHEBI:597326"/>
    </ligand>
</feature>
<dbReference type="AlphaFoldDB" id="A0A9Q9ICA1"/>
<dbReference type="HAMAP" id="MF_01970">
    <property type="entry name" value="Kynureninase"/>
    <property type="match status" value="1"/>
</dbReference>
<evidence type="ECO:0000256" key="1">
    <source>
        <dbReference type="ARBA" id="ARBA00022642"/>
    </source>
</evidence>
<feature type="binding site" evidence="4">
    <location>
        <position position="230"/>
    </location>
    <ligand>
        <name>pyridoxal 5'-phosphate</name>
        <dbReference type="ChEBI" id="CHEBI:597326"/>
    </ligand>
</feature>
<dbReference type="InterPro" id="IPR015424">
    <property type="entry name" value="PyrdxlP-dep_Trfase"/>
</dbReference>
<dbReference type="GO" id="GO:0009435">
    <property type="term" value="P:NAD+ biosynthetic process"/>
    <property type="evidence" value="ECO:0007669"/>
    <property type="project" value="UniProtKB-UniRule"/>
</dbReference>
<organism evidence="7 8">
    <name type="scientific">Dactylosporangium aurantiacum</name>
    <dbReference type="NCBI Taxonomy" id="35754"/>
    <lineage>
        <taxon>Bacteria</taxon>
        <taxon>Bacillati</taxon>
        <taxon>Actinomycetota</taxon>
        <taxon>Actinomycetes</taxon>
        <taxon>Micromonosporales</taxon>
        <taxon>Micromonosporaceae</taxon>
        <taxon>Dactylosporangium</taxon>
    </lineage>
</organism>
<dbReference type="PIRSF" id="PIRSF038800">
    <property type="entry name" value="KYNU"/>
    <property type="match status" value="1"/>
</dbReference>
<evidence type="ECO:0000256" key="4">
    <source>
        <dbReference type="HAMAP-Rule" id="MF_01970"/>
    </source>
</evidence>
<accession>A0A9Q9ICA1</accession>
<evidence type="ECO:0000256" key="6">
    <source>
        <dbReference type="PIRNR" id="PIRNR038800"/>
    </source>
</evidence>
<dbReference type="NCBIfam" id="TIGR01814">
    <property type="entry name" value="kynureninase"/>
    <property type="match status" value="1"/>
</dbReference>
<feature type="binding site" evidence="4">
    <location>
        <position position="208"/>
    </location>
    <ligand>
        <name>pyridoxal 5'-phosphate</name>
        <dbReference type="ChEBI" id="CHEBI:597326"/>
    </ligand>
</feature>
<dbReference type="Gene3D" id="3.90.1150.10">
    <property type="entry name" value="Aspartate Aminotransferase, domain 1"/>
    <property type="match status" value="1"/>
</dbReference>
<dbReference type="KEGG" id="daur:Daura_32025"/>
<proteinExistence type="inferred from homology"/>
<comment type="caution">
    <text evidence="4">Lacks conserved residue(s) required for the propagation of feature annotation.</text>
</comment>
<dbReference type="GO" id="GO:0030170">
    <property type="term" value="F:pyridoxal phosphate binding"/>
    <property type="evidence" value="ECO:0007669"/>
    <property type="project" value="UniProtKB-UniRule"/>
</dbReference>
<comment type="similarity">
    <text evidence="4 6">Belongs to the kynureninase family.</text>
</comment>
<dbReference type="InterPro" id="IPR015422">
    <property type="entry name" value="PyrdxlP-dep_Trfase_small"/>
</dbReference>
<dbReference type="Pfam" id="PF22580">
    <property type="entry name" value="KYNU_C"/>
    <property type="match status" value="1"/>
</dbReference>
<evidence type="ECO:0000256" key="3">
    <source>
        <dbReference type="ARBA" id="ARBA00022898"/>
    </source>
</evidence>
<dbReference type="InterPro" id="IPR015421">
    <property type="entry name" value="PyrdxlP-dep_Trfase_major"/>
</dbReference>
<dbReference type="PANTHER" id="PTHR14084">
    <property type="entry name" value="KYNURENINASE"/>
    <property type="match status" value="1"/>
</dbReference>
<keyword evidence="3 4" id="KW-0663">Pyridoxal phosphate</keyword>
<evidence type="ECO:0000313" key="7">
    <source>
        <dbReference type="EMBL" id="UWZ51367.1"/>
    </source>
</evidence>
<dbReference type="Gene3D" id="3.40.640.10">
    <property type="entry name" value="Type I PLP-dependent aspartate aminotransferase-like (Major domain)"/>
    <property type="match status" value="1"/>
</dbReference>
<dbReference type="InterPro" id="IPR010111">
    <property type="entry name" value="Kynureninase"/>
</dbReference>
<dbReference type="GO" id="GO:0005737">
    <property type="term" value="C:cytoplasm"/>
    <property type="evidence" value="ECO:0007669"/>
    <property type="project" value="UniProtKB-UniRule"/>
</dbReference>
<dbReference type="Proteomes" id="UP001058003">
    <property type="component" value="Chromosome"/>
</dbReference>
<dbReference type="GO" id="GO:0019805">
    <property type="term" value="P:quinolinate biosynthetic process"/>
    <property type="evidence" value="ECO:0007669"/>
    <property type="project" value="UniProtKB-UniRule"/>
</dbReference>
<feature type="binding site" evidence="4">
    <location>
        <position position="107"/>
    </location>
    <ligand>
        <name>pyridoxal 5'-phosphate</name>
        <dbReference type="ChEBI" id="CHEBI:597326"/>
    </ligand>
</feature>
<dbReference type="SUPFAM" id="SSF53383">
    <property type="entry name" value="PLP-dependent transferases"/>
    <property type="match status" value="1"/>
</dbReference>
<dbReference type="GO" id="GO:0097053">
    <property type="term" value="P:L-kynurenine catabolic process"/>
    <property type="evidence" value="ECO:0007669"/>
    <property type="project" value="UniProtKB-UniRule"/>
</dbReference>
<evidence type="ECO:0000313" key="8">
    <source>
        <dbReference type="Proteomes" id="UP001058003"/>
    </source>
</evidence>
<dbReference type="GO" id="GO:0030429">
    <property type="term" value="F:kynureninase activity"/>
    <property type="evidence" value="ECO:0007669"/>
    <property type="project" value="UniProtKB-UniRule"/>
</dbReference>
<comment type="catalytic activity">
    <reaction evidence="4 6">
        <text>L-kynurenine + H2O = anthranilate + L-alanine + H(+)</text>
        <dbReference type="Rhea" id="RHEA:16813"/>
        <dbReference type="ChEBI" id="CHEBI:15377"/>
        <dbReference type="ChEBI" id="CHEBI:15378"/>
        <dbReference type="ChEBI" id="CHEBI:16567"/>
        <dbReference type="ChEBI" id="CHEBI:57959"/>
        <dbReference type="ChEBI" id="CHEBI:57972"/>
        <dbReference type="EC" id="3.7.1.3"/>
    </reaction>
</comment>
<comment type="subunit">
    <text evidence="4 6">Homodimer.</text>
</comment>
<feature type="binding site" evidence="4">
    <location>
        <begin position="134"/>
        <end position="137"/>
    </location>
    <ligand>
        <name>pyridoxal 5'-phosphate</name>
        <dbReference type="ChEBI" id="CHEBI:597326"/>
    </ligand>
</feature>
<comment type="pathway">
    <text evidence="4 6">Amino-acid degradation; L-kynurenine degradation; L-alanine and anthranilate from L-kynurenine: step 1/1.</text>
</comment>
<comment type="pathway">
    <text evidence="4 6">Cofactor biosynthesis; NAD(+) biosynthesis; quinolinate from L-kynurenine: step 2/3.</text>
</comment>
<dbReference type="GO" id="GO:0019441">
    <property type="term" value="P:L-tryptophan catabolic process to kynurenine"/>
    <property type="evidence" value="ECO:0007669"/>
    <property type="project" value="TreeGrafter"/>
</dbReference>
<evidence type="ECO:0000256" key="2">
    <source>
        <dbReference type="ARBA" id="ARBA00022801"/>
    </source>
</evidence>